<reference evidence="7" key="1">
    <citation type="journal article" date="2019" name="Int. J. Syst. Evol. Microbiol.">
        <title>The Global Catalogue of Microorganisms (GCM) 10K type strain sequencing project: providing services to taxonomists for standard genome sequencing and annotation.</title>
        <authorList>
            <consortium name="The Broad Institute Genomics Platform"/>
            <consortium name="The Broad Institute Genome Sequencing Center for Infectious Disease"/>
            <person name="Wu L."/>
            <person name="Ma J."/>
        </authorList>
    </citation>
    <scope>NUCLEOTIDE SEQUENCE [LARGE SCALE GENOMIC DNA]</scope>
    <source>
        <strain evidence="7">CGMCC 1.13666</strain>
    </source>
</reference>
<dbReference type="InterPro" id="IPR003439">
    <property type="entry name" value="ABC_transporter-like_ATP-bd"/>
</dbReference>
<dbReference type="InterPro" id="IPR003593">
    <property type="entry name" value="AAA+_ATPase"/>
</dbReference>
<gene>
    <name evidence="6" type="ORF">ACFQH5_01820</name>
</gene>
<evidence type="ECO:0000256" key="3">
    <source>
        <dbReference type="ARBA" id="ARBA00022741"/>
    </source>
</evidence>
<protein>
    <submittedName>
        <fullName evidence="6">ABC transporter ATP-binding protein</fullName>
    </submittedName>
</protein>
<dbReference type="PROSITE" id="PS00211">
    <property type="entry name" value="ABC_TRANSPORTER_1"/>
    <property type="match status" value="1"/>
</dbReference>
<dbReference type="CDD" id="cd03255">
    <property type="entry name" value="ABC_MJ0796_LolCDE_FtsE"/>
    <property type="match status" value="1"/>
</dbReference>
<dbReference type="InterPro" id="IPR027417">
    <property type="entry name" value="P-loop_NTPase"/>
</dbReference>
<dbReference type="EMBL" id="JBHSZP010000002">
    <property type="protein sequence ID" value="MFC7088285.1"/>
    <property type="molecule type" value="Genomic_DNA"/>
</dbReference>
<keyword evidence="2" id="KW-0813">Transport</keyword>
<dbReference type="Gene3D" id="3.40.50.300">
    <property type="entry name" value="P-loop containing nucleotide triphosphate hydrolases"/>
    <property type="match status" value="1"/>
</dbReference>
<accession>A0ABW2EQQ9</accession>
<proteinExistence type="inferred from homology"/>
<dbReference type="SMART" id="SM00382">
    <property type="entry name" value="AAA"/>
    <property type="match status" value="1"/>
</dbReference>
<organism evidence="6 7">
    <name type="scientific">Halomonas salifodinae</name>
    <dbReference type="NCBI Taxonomy" id="438745"/>
    <lineage>
        <taxon>Bacteria</taxon>
        <taxon>Pseudomonadati</taxon>
        <taxon>Pseudomonadota</taxon>
        <taxon>Gammaproteobacteria</taxon>
        <taxon>Oceanospirillales</taxon>
        <taxon>Halomonadaceae</taxon>
        <taxon>Halomonas</taxon>
    </lineage>
</organism>
<dbReference type="RefSeq" id="WP_346061565.1">
    <property type="nucleotide sequence ID" value="NZ_BAAADR010000004.1"/>
</dbReference>
<dbReference type="InterPro" id="IPR017871">
    <property type="entry name" value="ABC_transporter-like_CS"/>
</dbReference>
<dbReference type="Proteomes" id="UP001596411">
    <property type="component" value="Unassembled WGS sequence"/>
</dbReference>
<evidence type="ECO:0000256" key="1">
    <source>
        <dbReference type="ARBA" id="ARBA00005417"/>
    </source>
</evidence>
<evidence type="ECO:0000313" key="6">
    <source>
        <dbReference type="EMBL" id="MFC7088285.1"/>
    </source>
</evidence>
<dbReference type="Pfam" id="PF00005">
    <property type="entry name" value="ABC_tran"/>
    <property type="match status" value="1"/>
</dbReference>
<comment type="caution">
    <text evidence="6">The sequence shown here is derived from an EMBL/GenBank/DDBJ whole genome shotgun (WGS) entry which is preliminary data.</text>
</comment>
<evidence type="ECO:0000259" key="5">
    <source>
        <dbReference type="PROSITE" id="PS50893"/>
    </source>
</evidence>
<comment type="similarity">
    <text evidence="1">Belongs to the ABC transporter superfamily.</text>
</comment>
<dbReference type="SUPFAM" id="SSF52540">
    <property type="entry name" value="P-loop containing nucleoside triphosphate hydrolases"/>
    <property type="match status" value="1"/>
</dbReference>
<evidence type="ECO:0000256" key="4">
    <source>
        <dbReference type="ARBA" id="ARBA00022840"/>
    </source>
</evidence>
<dbReference type="PANTHER" id="PTHR42798">
    <property type="entry name" value="LIPOPROTEIN-RELEASING SYSTEM ATP-BINDING PROTEIN LOLD"/>
    <property type="match status" value="1"/>
</dbReference>
<dbReference type="PANTHER" id="PTHR42798:SF7">
    <property type="entry name" value="ALPHA-D-RIBOSE 1-METHYLPHOSPHONATE 5-TRIPHOSPHATE SYNTHASE SUBUNIT PHNL"/>
    <property type="match status" value="1"/>
</dbReference>
<evidence type="ECO:0000256" key="2">
    <source>
        <dbReference type="ARBA" id="ARBA00022448"/>
    </source>
</evidence>
<dbReference type="GO" id="GO:0005524">
    <property type="term" value="F:ATP binding"/>
    <property type="evidence" value="ECO:0007669"/>
    <property type="project" value="UniProtKB-KW"/>
</dbReference>
<keyword evidence="4 6" id="KW-0067">ATP-binding</keyword>
<keyword evidence="3" id="KW-0547">Nucleotide-binding</keyword>
<evidence type="ECO:0000313" key="7">
    <source>
        <dbReference type="Proteomes" id="UP001596411"/>
    </source>
</evidence>
<sequence>MPIGRIHHEDTTALITLKGVSHGYRTGDQELPVLKHVTLDIWRGQSCVILGASGSGKSTLLNILGLLDRPDSGQFHFAGHDMQRASTDELASIRNKEIGFVFQSFNLLPRLTALDNVALPLSYRGVPRHAARQCAMEQLQRVGLAERAMHRPAELSGGQCQRVAIARALVGSPSLILADEPTGNLDNQTATDILNRLLTLNREQSVTLIMVTHDTSMTKHFGRQLEIHQGEMHEIVTIGDDKHA</sequence>
<dbReference type="PROSITE" id="PS50893">
    <property type="entry name" value="ABC_TRANSPORTER_2"/>
    <property type="match status" value="1"/>
</dbReference>
<keyword evidence="7" id="KW-1185">Reference proteome</keyword>
<dbReference type="InterPro" id="IPR017911">
    <property type="entry name" value="MacB-like_ATP-bd"/>
</dbReference>
<feature type="domain" description="ABC transporter" evidence="5">
    <location>
        <begin position="15"/>
        <end position="238"/>
    </location>
</feature>
<name>A0ABW2EQQ9_9GAMM</name>